<dbReference type="GO" id="GO:0005524">
    <property type="term" value="F:ATP binding"/>
    <property type="evidence" value="ECO:0007669"/>
    <property type="project" value="InterPro"/>
</dbReference>
<name>A0A6B2LTH5_9EUKA</name>
<dbReference type="GO" id="GO:0140662">
    <property type="term" value="F:ATP-dependent protein folding chaperone"/>
    <property type="evidence" value="ECO:0007669"/>
    <property type="project" value="InterPro"/>
</dbReference>
<dbReference type="SUPFAM" id="SSF110942">
    <property type="entry name" value="HSP90 C-terminal domain"/>
    <property type="match status" value="1"/>
</dbReference>
<evidence type="ECO:0000313" key="3">
    <source>
        <dbReference type="EMBL" id="NDV40160.1"/>
    </source>
</evidence>
<dbReference type="Gene3D" id="1.20.120.790">
    <property type="entry name" value="Heat shock protein 90, C-terminal domain"/>
    <property type="match status" value="1"/>
</dbReference>
<organism evidence="3">
    <name type="scientific">Arcella intermedia</name>
    <dbReference type="NCBI Taxonomy" id="1963864"/>
    <lineage>
        <taxon>Eukaryota</taxon>
        <taxon>Amoebozoa</taxon>
        <taxon>Tubulinea</taxon>
        <taxon>Elardia</taxon>
        <taxon>Arcellinida</taxon>
        <taxon>Sphaerothecina</taxon>
        <taxon>Arcellidae</taxon>
        <taxon>Arcella</taxon>
    </lineage>
</organism>
<dbReference type="PANTHER" id="PTHR11528">
    <property type="entry name" value="HEAT SHOCK PROTEIN 90 FAMILY MEMBER"/>
    <property type="match status" value="1"/>
</dbReference>
<dbReference type="AlphaFoldDB" id="A0A6B2LTH5"/>
<proteinExistence type="inferred from homology"/>
<reference evidence="3" key="1">
    <citation type="journal article" date="2020" name="J. Eukaryot. Microbiol.">
        <title>De novo Sequencing, Assembly and Annotation of the Transcriptome for the Free-Living Testate Amoeba Arcella intermedia.</title>
        <authorList>
            <person name="Ribeiro G.M."/>
            <person name="Porfirio-Sousa A.L."/>
            <person name="Maurer-Alcala X.X."/>
            <person name="Katz L.A."/>
            <person name="Lahr D.J.G."/>
        </authorList>
    </citation>
    <scope>NUCLEOTIDE SEQUENCE</scope>
</reference>
<evidence type="ECO:0000256" key="2">
    <source>
        <dbReference type="ARBA" id="ARBA00023186"/>
    </source>
</evidence>
<keyword evidence="2" id="KW-0143">Chaperone</keyword>
<dbReference type="GO" id="GO:0051082">
    <property type="term" value="F:unfolded protein binding"/>
    <property type="evidence" value="ECO:0007669"/>
    <property type="project" value="InterPro"/>
</dbReference>
<dbReference type="GO" id="GO:0016887">
    <property type="term" value="F:ATP hydrolysis activity"/>
    <property type="evidence" value="ECO:0007669"/>
    <property type="project" value="InterPro"/>
</dbReference>
<dbReference type="Pfam" id="PF00183">
    <property type="entry name" value="HSP90"/>
    <property type="match status" value="1"/>
</dbReference>
<dbReference type="InterPro" id="IPR001404">
    <property type="entry name" value="Hsp90_fam"/>
</dbReference>
<dbReference type="EMBL" id="GIBP01011191">
    <property type="protein sequence ID" value="NDV40160.1"/>
    <property type="molecule type" value="Transcribed_RNA"/>
</dbReference>
<sequence length="105" mass="12253">MRSPEINSFLIPTINLEINPTHPIILKLKKLESCKDRTVNIKDFIWLLFEISLCTSGFSLHNPATFAQRVYKLIKLELGIEIDEESQSDTDEELPYEINEMEWVD</sequence>
<protein>
    <submittedName>
        <fullName evidence="3">Uncharacterized protein</fullName>
    </submittedName>
</protein>
<accession>A0A6B2LTH5</accession>
<comment type="similarity">
    <text evidence="1">Belongs to the heat shock protein 90 family.</text>
</comment>
<evidence type="ECO:0000256" key="1">
    <source>
        <dbReference type="ARBA" id="ARBA00008239"/>
    </source>
</evidence>
<dbReference type="InterPro" id="IPR037196">
    <property type="entry name" value="HSP90_C"/>
</dbReference>